<name>A0A1W0A0J2_9STRA</name>
<dbReference type="GO" id="GO:0000978">
    <property type="term" value="F:RNA polymerase II cis-regulatory region sequence-specific DNA binding"/>
    <property type="evidence" value="ECO:0007669"/>
    <property type="project" value="TreeGrafter"/>
</dbReference>
<gene>
    <name evidence="3" type="ORF">THRCLA_03933</name>
</gene>
<dbReference type="InterPro" id="IPR001005">
    <property type="entry name" value="SANT/Myb"/>
</dbReference>
<comment type="caution">
    <text evidence="3">The sequence shown here is derived from an EMBL/GenBank/DDBJ whole genome shotgun (WGS) entry which is preliminary data.</text>
</comment>
<dbReference type="GO" id="GO:0005634">
    <property type="term" value="C:nucleus"/>
    <property type="evidence" value="ECO:0007669"/>
    <property type="project" value="TreeGrafter"/>
</dbReference>
<dbReference type="SMART" id="SM00717">
    <property type="entry name" value="SANT"/>
    <property type="match status" value="2"/>
</dbReference>
<evidence type="ECO:0008006" key="5">
    <source>
        <dbReference type="Google" id="ProtNLM"/>
    </source>
</evidence>
<dbReference type="Gene3D" id="1.10.10.60">
    <property type="entry name" value="Homeodomain-like"/>
    <property type="match status" value="2"/>
</dbReference>
<dbReference type="EMBL" id="JNBS01000771">
    <property type="protein sequence ID" value="OQS03777.1"/>
    <property type="molecule type" value="Genomic_DNA"/>
</dbReference>
<dbReference type="PANTHER" id="PTHR45614">
    <property type="entry name" value="MYB PROTEIN-RELATED"/>
    <property type="match status" value="1"/>
</dbReference>
<feature type="domain" description="Myb-like" evidence="1">
    <location>
        <begin position="1"/>
        <end position="46"/>
    </location>
</feature>
<feature type="domain" description="HTH myb-type" evidence="2">
    <location>
        <begin position="1"/>
        <end position="50"/>
    </location>
</feature>
<protein>
    <recommendedName>
        <fullName evidence="5">Myb-like domain-containing protein</fullName>
    </recommendedName>
</protein>
<dbReference type="OrthoDB" id="2143914at2759"/>
<evidence type="ECO:0000313" key="3">
    <source>
        <dbReference type="EMBL" id="OQS03777.1"/>
    </source>
</evidence>
<dbReference type="STRING" id="74557.A0A1W0A0J2"/>
<keyword evidence="4" id="KW-1185">Reference proteome</keyword>
<dbReference type="CDD" id="cd00167">
    <property type="entry name" value="SANT"/>
    <property type="match status" value="1"/>
</dbReference>
<sequence>MVTWTQEEMNKLRDIRLSKPHLSWKEIGRYMGRSDSDCYQKYNRSLNPNYKNGKWTHNETRQLTTVVNAALKNGPILKWSDIAVEIPNKSYDATLKHSCSLVWVPKHCKERWFNHADPSLVSILKADFEDIERTFLEMEYLIIGNKWTKLTARLNEMIQNTPSNDWCALRTALQRTLNKFDVVPRRSVEDVEKYFKRDSDAFVKSKKRGRIPEMSSSNKKHKCDQLDNNISISKGDQAYQFKNDIPMTMTPDKQLADELSYDADNINWDCLDGFFCNSYELPSDFDPISMINLMYCKFLSPKLY</sequence>
<dbReference type="Pfam" id="PF13921">
    <property type="entry name" value="Myb_DNA-bind_6"/>
    <property type="match status" value="1"/>
</dbReference>
<dbReference type="SUPFAM" id="SSF46689">
    <property type="entry name" value="Homeodomain-like"/>
    <property type="match status" value="2"/>
</dbReference>
<dbReference type="Proteomes" id="UP000243217">
    <property type="component" value="Unassembled WGS sequence"/>
</dbReference>
<organism evidence="3 4">
    <name type="scientific">Thraustotheca clavata</name>
    <dbReference type="NCBI Taxonomy" id="74557"/>
    <lineage>
        <taxon>Eukaryota</taxon>
        <taxon>Sar</taxon>
        <taxon>Stramenopiles</taxon>
        <taxon>Oomycota</taxon>
        <taxon>Saprolegniomycetes</taxon>
        <taxon>Saprolegniales</taxon>
        <taxon>Achlyaceae</taxon>
        <taxon>Thraustotheca</taxon>
    </lineage>
</organism>
<evidence type="ECO:0000259" key="2">
    <source>
        <dbReference type="PROSITE" id="PS51294"/>
    </source>
</evidence>
<dbReference type="PANTHER" id="PTHR45614:SF25">
    <property type="entry name" value="MYB PROTEIN"/>
    <property type="match status" value="1"/>
</dbReference>
<dbReference type="GO" id="GO:0000981">
    <property type="term" value="F:DNA-binding transcription factor activity, RNA polymerase II-specific"/>
    <property type="evidence" value="ECO:0007669"/>
    <property type="project" value="TreeGrafter"/>
</dbReference>
<dbReference type="InterPro" id="IPR009057">
    <property type="entry name" value="Homeodomain-like_sf"/>
</dbReference>
<dbReference type="InterPro" id="IPR050560">
    <property type="entry name" value="MYB_TF"/>
</dbReference>
<evidence type="ECO:0000313" key="4">
    <source>
        <dbReference type="Proteomes" id="UP000243217"/>
    </source>
</evidence>
<dbReference type="AlphaFoldDB" id="A0A1W0A0J2"/>
<dbReference type="PROSITE" id="PS50090">
    <property type="entry name" value="MYB_LIKE"/>
    <property type="match status" value="2"/>
</dbReference>
<feature type="domain" description="Myb-like" evidence="1">
    <location>
        <begin position="47"/>
        <end position="116"/>
    </location>
</feature>
<dbReference type="PROSITE" id="PS51294">
    <property type="entry name" value="HTH_MYB"/>
    <property type="match status" value="1"/>
</dbReference>
<proteinExistence type="predicted"/>
<evidence type="ECO:0000259" key="1">
    <source>
        <dbReference type="PROSITE" id="PS50090"/>
    </source>
</evidence>
<accession>A0A1W0A0J2</accession>
<reference evidence="3 4" key="1">
    <citation type="journal article" date="2014" name="Genome Biol. Evol.">
        <title>The secreted proteins of Achlya hypogyna and Thraustotheca clavata identify the ancestral oomycete secretome and reveal gene acquisitions by horizontal gene transfer.</title>
        <authorList>
            <person name="Misner I."/>
            <person name="Blouin N."/>
            <person name="Leonard G."/>
            <person name="Richards T.A."/>
            <person name="Lane C.E."/>
        </authorList>
    </citation>
    <scope>NUCLEOTIDE SEQUENCE [LARGE SCALE GENOMIC DNA]</scope>
    <source>
        <strain evidence="3 4">ATCC 34112</strain>
    </source>
</reference>
<dbReference type="InterPro" id="IPR017930">
    <property type="entry name" value="Myb_dom"/>
</dbReference>